<dbReference type="SUPFAM" id="SSF54427">
    <property type="entry name" value="NTF2-like"/>
    <property type="match status" value="1"/>
</dbReference>
<evidence type="ECO:0000313" key="3">
    <source>
        <dbReference type="Proteomes" id="UP000675121"/>
    </source>
</evidence>
<accession>A0A9N8R2W0</accession>
<feature type="domain" description="SnoaL-like" evidence="1">
    <location>
        <begin position="12"/>
        <end position="137"/>
    </location>
</feature>
<dbReference type="Pfam" id="PF13577">
    <property type="entry name" value="SnoaL_4"/>
    <property type="match status" value="1"/>
</dbReference>
<gene>
    <name evidence="2" type="ORF">R70211_06363</name>
</gene>
<name>A0A9N8R2W0_9BURK</name>
<dbReference type="EMBL" id="CAJNAS010000024">
    <property type="protein sequence ID" value="CAE6952684.1"/>
    <property type="molecule type" value="Genomic_DNA"/>
</dbReference>
<evidence type="ECO:0000259" key="1">
    <source>
        <dbReference type="Pfam" id="PF13577"/>
    </source>
</evidence>
<dbReference type="Gene3D" id="3.10.450.50">
    <property type="match status" value="1"/>
</dbReference>
<dbReference type="Proteomes" id="UP000675121">
    <property type="component" value="Unassembled WGS sequence"/>
</dbReference>
<comment type="caution">
    <text evidence="2">The sequence shown here is derived from an EMBL/GenBank/DDBJ whole genome shotgun (WGS) entry which is preliminary data.</text>
</comment>
<evidence type="ECO:0000313" key="2">
    <source>
        <dbReference type="EMBL" id="CAE6952684.1"/>
    </source>
</evidence>
<dbReference type="InterPro" id="IPR032710">
    <property type="entry name" value="NTF2-like_dom_sf"/>
</dbReference>
<reference evidence="2" key="1">
    <citation type="submission" date="2021-02" db="EMBL/GenBank/DDBJ databases">
        <authorList>
            <person name="Vanwijnsberghe S."/>
        </authorList>
    </citation>
    <scope>NUCLEOTIDE SEQUENCE</scope>
    <source>
        <strain evidence="2">R-70211</strain>
    </source>
</reference>
<dbReference type="RefSeq" id="WP_201081596.1">
    <property type="nucleotide sequence ID" value="NZ_CAJNAS010000024.1"/>
</dbReference>
<keyword evidence="3" id="KW-1185">Reference proteome</keyword>
<protein>
    <recommendedName>
        <fullName evidence="1">SnoaL-like domain-containing protein</fullName>
    </recommendedName>
</protein>
<sequence length="174" mass="19808">MTAMDHLEARLRRLEDMDAIRSLKARYFFCCDRKDPQGVRDCFMPGQVLIDYGRIGVFSERDQLVDVFERLGCHDHIVEMHHGANPQISLVDDTTARGTWGLFYYLINTRDRVITQLGAYYDDEYRKLDGVWKIAATRCVVTSTLAMDLADGMAKILFAGRNAPALVDDPVNQA</sequence>
<organism evidence="2 3">
    <name type="scientific">Paraburkholderia domus</name>
    <dbReference type="NCBI Taxonomy" id="2793075"/>
    <lineage>
        <taxon>Bacteria</taxon>
        <taxon>Pseudomonadati</taxon>
        <taxon>Pseudomonadota</taxon>
        <taxon>Betaproteobacteria</taxon>
        <taxon>Burkholderiales</taxon>
        <taxon>Burkholderiaceae</taxon>
        <taxon>Paraburkholderia</taxon>
    </lineage>
</organism>
<dbReference type="AlphaFoldDB" id="A0A9N8R2W0"/>
<proteinExistence type="predicted"/>
<dbReference type="InterPro" id="IPR037401">
    <property type="entry name" value="SnoaL-like"/>
</dbReference>